<protein>
    <recommendedName>
        <fullName evidence="3">CUB domain-containing protein</fullName>
    </recommendedName>
</protein>
<evidence type="ECO:0000313" key="4">
    <source>
        <dbReference type="EMBL" id="GMR58143.1"/>
    </source>
</evidence>
<sequence length="92" mass="10682">YFRADISFSPASNCGGTIKLSSHEEQSVIYSPGFPKSYDANVHCMWNIELPSGNFPHFMIQKTRDYEIKRRSNETCEDSAQFEKLYFESIEE</sequence>
<dbReference type="EMBL" id="BTRK01000006">
    <property type="protein sequence ID" value="GMR58143.1"/>
    <property type="molecule type" value="Genomic_DNA"/>
</dbReference>
<feature type="non-terminal residue" evidence="4">
    <location>
        <position position="1"/>
    </location>
</feature>
<reference evidence="5" key="1">
    <citation type="submission" date="2022-10" db="EMBL/GenBank/DDBJ databases">
        <title>Genome assembly of Pristionchus species.</title>
        <authorList>
            <person name="Yoshida K."/>
            <person name="Sommer R.J."/>
        </authorList>
    </citation>
    <scope>NUCLEOTIDE SEQUENCE [LARGE SCALE GENOMIC DNA]</scope>
    <source>
        <strain evidence="5">RS5460</strain>
    </source>
</reference>
<dbReference type="Gene3D" id="2.60.120.290">
    <property type="entry name" value="Spermadhesin, CUB domain"/>
    <property type="match status" value="1"/>
</dbReference>
<dbReference type="InterPro" id="IPR000859">
    <property type="entry name" value="CUB_dom"/>
</dbReference>
<dbReference type="SUPFAM" id="SSF49854">
    <property type="entry name" value="Spermadhesin, CUB domain"/>
    <property type="match status" value="1"/>
</dbReference>
<evidence type="ECO:0000313" key="5">
    <source>
        <dbReference type="Proteomes" id="UP001328107"/>
    </source>
</evidence>
<comment type="caution">
    <text evidence="4">The sequence shown here is derived from an EMBL/GenBank/DDBJ whole genome shotgun (WGS) entry which is preliminary data.</text>
</comment>
<feature type="non-terminal residue" evidence="4">
    <location>
        <position position="92"/>
    </location>
</feature>
<comment type="caution">
    <text evidence="2">Lacks conserved residue(s) required for the propagation of feature annotation.</text>
</comment>
<organism evidence="4 5">
    <name type="scientific">Pristionchus mayeri</name>
    <dbReference type="NCBI Taxonomy" id="1317129"/>
    <lineage>
        <taxon>Eukaryota</taxon>
        <taxon>Metazoa</taxon>
        <taxon>Ecdysozoa</taxon>
        <taxon>Nematoda</taxon>
        <taxon>Chromadorea</taxon>
        <taxon>Rhabditida</taxon>
        <taxon>Rhabditina</taxon>
        <taxon>Diplogasteromorpha</taxon>
        <taxon>Diplogasteroidea</taxon>
        <taxon>Neodiplogasteridae</taxon>
        <taxon>Pristionchus</taxon>
    </lineage>
</organism>
<accession>A0AAN5D7F8</accession>
<gene>
    <name evidence="4" type="ORF">PMAYCL1PPCAC_28338</name>
</gene>
<dbReference type="AlphaFoldDB" id="A0AAN5D7F8"/>
<keyword evidence="5" id="KW-1185">Reference proteome</keyword>
<evidence type="ECO:0000259" key="3">
    <source>
        <dbReference type="PROSITE" id="PS01180"/>
    </source>
</evidence>
<evidence type="ECO:0000256" key="2">
    <source>
        <dbReference type="PROSITE-ProRule" id="PRU00059"/>
    </source>
</evidence>
<dbReference type="Proteomes" id="UP001328107">
    <property type="component" value="Unassembled WGS sequence"/>
</dbReference>
<name>A0AAN5D7F8_9BILA</name>
<proteinExistence type="predicted"/>
<evidence type="ECO:0000256" key="1">
    <source>
        <dbReference type="ARBA" id="ARBA00023157"/>
    </source>
</evidence>
<feature type="domain" description="CUB" evidence="3">
    <location>
        <begin position="14"/>
        <end position="76"/>
    </location>
</feature>
<dbReference type="InterPro" id="IPR035914">
    <property type="entry name" value="Sperma_CUB_dom_sf"/>
</dbReference>
<dbReference type="PROSITE" id="PS01180">
    <property type="entry name" value="CUB"/>
    <property type="match status" value="1"/>
</dbReference>
<keyword evidence="1" id="KW-1015">Disulfide bond</keyword>
<dbReference type="Pfam" id="PF00431">
    <property type="entry name" value="CUB"/>
    <property type="match status" value="1"/>
</dbReference>